<comment type="caution">
    <text evidence="1">The sequence shown here is derived from an EMBL/GenBank/DDBJ whole genome shotgun (WGS) entry which is preliminary data.</text>
</comment>
<proteinExistence type="predicted"/>
<name>A0A9D4QZQ4_DREPO</name>
<dbReference type="EMBL" id="JAIWYP010000003">
    <property type="protein sequence ID" value="KAH3848025.1"/>
    <property type="molecule type" value="Genomic_DNA"/>
</dbReference>
<accession>A0A9D4QZQ4</accession>
<keyword evidence="2" id="KW-1185">Reference proteome</keyword>
<organism evidence="1 2">
    <name type="scientific">Dreissena polymorpha</name>
    <name type="common">Zebra mussel</name>
    <name type="synonym">Mytilus polymorpha</name>
    <dbReference type="NCBI Taxonomy" id="45954"/>
    <lineage>
        <taxon>Eukaryota</taxon>
        <taxon>Metazoa</taxon>
        <taxon>Spiralia</taxon>
        <taxon>Lophotrochozoa</taxon>
        <taxon>Mollusca</taxon>
        <taxon>Bivalvia</taxon>
        <taxon>Autobranchia</taxon>
        <taxon>Heteroconchia</taxon>
        <taxon>Euheterodonta</taxon>
        <taxon>Imparidentia</taxon>
        <taxon>Neoheterodontei</taxon>
        <taxon>Myida</taxon>
        <taxon>Dreissenoidea</taxon>
        <taxon>Dreissenidae</taxon>
        <taxon>Dreissena</taxon>
    </lineage>
</organism>
<dbReference type="Proteomes" id="UP000828390">
    <property type="component" value="Unassembled WGS sequence"/>
</dbReference>
<evidence type="ECO:0000313" key="1">
    <source>
        <dbReference type="EMBL" id="KAH3848025.1"/>
    </source>
</evidence>
<evidence type="ECO:0000313" key="2">
    <source>
        <dbReference type="Proteomes" id="UP000828390"/>
    </source>
</evidence>
<reference evidence="1" key="1">
    <citation type="journal article" date="2019" name="bioRxiv">
        <title>The Genome of the Zebra Mussel, Dreissena polymorpha: A Resource for Invasive Species Research.</title>
        <authorList>
            <person name="McCartney M.A."/>
            <person name="Auch B."/>
            <person name="Kono T."/>
            <person name="Mallez S."/>
            <person name="Zhang Y."/>
            <person name="Obille A."/>
            <person name="Becker A."/>
            <person name="Abrahante J.E."/>
            <person name="Garbe J."/>
            <person name="Badalamenti J.P."/>
            <person name="Herman A."/>
            <person name="Mangelson H."/>
            <person name="Liachko I."/>
            <person name="Sullivan S."/>
            <person name="Sone E.D."/>
            <person name="Koren S."/>
            <person name="Silverstein K.A.T."/>
            <person name="Beckman K.B."/>
            <person name="Gohl D.M."/>
        </authorList>
    </citation>
    <scope>NUCLEOTIDE SEQUENCE</scope>
    <source>
        <strain evidence="1">Duluth1</strain>
        <tissue evidence="1">Whole animal</tissue>
    </source>
</reference>
<reference evidence="1" key="2">
    <citation type="submission" date="2020-11" db="EMBL/GenBank/DDBJ databases">
        <authorList>
            <person name="McCartney M.A."/>
            <person name="Auch B."/>
            <person name="Kono T."/>
            <person name="Mallez S."/>
            <person name="Becker A."/>
            <person name="Gohl D.M."/>
            <person name="Silverstein K.A.T."/>
            <person name="Koren S."/>
            <person name="Bechman K.B."/>
            <person name="Herman A."/>
            <person name="Abrahante J.E."/>
            <person name="Garbe J."/>
        </authorList>
    </citation>
    <scope>NUCLEOTIDE SEQUENCE</scope>
    <source>
        <strain evidence="1">Duluth1</strain>
        <tissue evidence="1">Whole animal</tissue>
    </source>
</reference>
<sequence length="100" mass="11529">MVQAITQASEVQMPLAECIAIDICPLAAEEARSQLQPAQRTDWSTAQAQDQYLARVLDLLRSGSRPREEALRKEPHEVQLLLREWKRLTIEDKQLYRTTL</sequence>
<protein>
    <submittedName>
        <fullName evidence="1">Uncharacterized protein</fullName>
    </submittedName>
</protein>
<gene>
    <name evidence="1" type="ORF">DPMN_090362</name>
</gene>
<dbReference type="AlphaFoldDB" id="A0A9D4QZQ4"/>